<dbReference type="GO" id="GO:0046872">
    <property type="term" value="F:metal ion binding"/>
    <property type="evidence" value="ECO:0007669"/>
    <property type="project" value="UniProtKB-KW"/>
</dbReference>
<sequence length="159" mass="16326">MKRAISAAIAATILAAPAIAETVAPGDVAYDEAGAVAASLSGMPGNAEEGAKVFGSKSIGNCVSCHEVTALADVPFPGNVGPSLDGVADRWSEGEIRGIVANAKNTYDGTIMPSFYKVEGFIRPGDAYTGKGIALDKIEPLLTAQQIEDLVAFLVTLKE</sequence>
<reference evidence="7 8" key="1">
    <citation type="submission" date="2016-10" db="EMBL/GenBank/DDBJ databases">
        <authorList>
            <person name="de Groot N.N."/>
        </authorList>
    </citation>
    <scope>NUCLEOTIDE SEQUENCE [LARGE SCALE GENOMIC DNA]</scope>
    <source>
        <strain evidence="7 8">DSM 25294</strain>
    </source>
</reference>
<keyword evidence="2 4" id="KW-0479">Metal-binding</keyword>
<feature type="domain" description="Cytochrome c" evidence="6">
    <location>
        <begin position="45"/>
        <end position="158"/>
    </location>
</feature>
<evidence type="ECO:0000313" key="7">
    <source>
        <dbReference type="EMBL" id="SDL62029.1"/>
    </source>
</evidence>
<protein>
    <submittedName>
        <fullName evidence="7">Sulfur-oxidizing protein SoxX</fullName>
    </submittedName>
</protein>
<dbReference type="NCBIfam" id="TIGR04485">
    <property type="entry name" value="thiosulf_SoxX"/>
    <property type="match status" value="1"/>
</dbReference>
<organism evidence="7 8">
    <name type="scientific">Aliiruegeria lutimaris</name>
    <dbReference type="NCBI Taxonomy" id="571298"/>
    <lineage>
        <taxon>Bacteria</taxon>
        <taxon>Pseudomonadati</taxon>
        <taxon>Pseudomonadota</taxon>
        <taxon>Alphaproteobacteria</taxon>
        <taxon>Rhodobacterales</taxon>
        <taxon>Roseobacteraceae</taxon>
        <taxon>Aliiruegeria</taxon>
    </lineage>
</organism>
<dbReference type="STRING" id="571298.SAMN04488026_109812"/>
<dbReference type="SUPFAM" id="SSF46626">
    <property type="entry name" value="Cytochrome c"/>
    <property type="match status" value="1"/>
</dbReference>
<dbReference type="RefSeq" id="WP_093164082.1">
    <property type="nucleotide sequence ID" value="NZ_FNEK01000098.1"/>
</dbReference>
<gene>
    <name evidence="7" type="ORF">SAMN04488026_109812</name>
</gene>
<dbReference type="PROSITE" id="PS51007">
    <property type="entry name" value="CYTC"/>
    <property type="match status" value="1"/>
</dbReference>
<evidence type="ECO:0000256" key="2">
    <source>
        <dbReference type="ARBA" id="ARBA00022723"/>
    </source>
</evidence>
<dbReference type="InterPro" id="IPR036909">
    <property type="entry name" value="Cyt_c-like_dom_sf"/>
</dbReference>
<dbReference type="Gene3D" id="1.10.760.10">
    <property type="entry name" value="Cytochrome c-like domain"/>
    <property type="match status" value="1"/>
</dbReference>
<name>A0A1G9LJB8_9RHOB</name>
<keyword evidence="5" id="KW-0732">Signal</keyword>
<dbReference type="EMBL" id="FNEK01000098">
    <property type="protein sequence ID" value="SDL62029.1"/>
    <property type="molecule type" value="Genomic_DNA"/>
</dbReference>
<dbReference type="GO" id="GO:0020037">
    <property type="term" value="F:heme binding"/>
    <property type="evidence" value="ECO:0007669"/>
    <property type="project" value="InterPro"/>
</dbReference>
<evidence type="ECO:0000256" key="3">
    <source>
        <dbReference type="ARBA" id="ARBA00023004"/>
    </source>
</evidence>
<dbReference type="AlphaFoldDB" id="A0A1G9LJB8"/>
<evidence type="ECO:0000256" key="1">
    <source>
        <dbReference type="ARBA" id="ARBA00022617"/>
    </source>
</evidence>
<evidence type="ECO:0000313" key="8">
    <source>
        <dbReference type="Proteomes" id="UP000199382"/>
    </source>
</evidence>
<accession>A0A1G9LJB8</accession>
<evidence type="ECO:0000259" key="6">
    <source>
        <dbReference type="PROSITE" id="PS51007"/>
    </source>
</evidence>
<dbReference type="InterPro" id="IPR009056">
    <property type="entry name" value="Cyt_c-like_dom"/>
</dbReference>
<keyword evidence="8" id="KW-1185">Reference proteome</keyword>
<dbReference type="GO" id="GO:0009055">
    <property type="term" value="F:electron transfer activity"/>
    <property type="evidence" value="ECO:0007669"/>
    <property type="project" value="InterPro"/>
</dbReference>
<evidence type="ECO:0000256" key="5">
    <source>
        <dbReference type="SAM" id="SignalP"/>
    </source>
</evidence>
<dbReference type="Pfam" id="PF00034">
    <property type="entry name" value="Cytochrom_C"/>
    <property type="match status" value="1"/>
</dbReference>
<keyword evidence="1 4" id="KW-0349">Heme</keyword>
<dbReference type="Proteomes" id="UP000199382">
    <property type="component" value="Unassembled WGS sequence"/>
</dbReference>
<evidence type="ECO:0000256" key="4">
    <source>
        <dbReference type="PROSITE-ProRule" id="PRU00433"/>
    </source>
</evidence>
<keyword evidence="3 4" id="KW-0408">Iron</keyword>
<feature type="signal peptide" evidence="5">
    <location>
        <begin position="1"/>
        <end position="20"/>
    </location>
</feature>
<dbReference type="OrthoDB" id="9793634at2"/>
<feature type="chain" id="PRO_5011644182" evidence="5">
    <location>
        <begin position="21"/>
        <end position="159"/>
    </location>
</feature>
<proteinExistence type="predicted"/>
<dbReference type="InterPro" id="IPR030999">
    <property type="entry name" value="Thiosulf_SoxX"/>
</dbReference>